<keyword evidence="7" id="KW-1185">Reference proteome</keyword>
<dbReference type="Proteomes" id="UP001486888">
    <property type="component" value="Chromosome"/>
</dbReference>
<dbReference type="GO" id="GO:0032131">
    <property type="term" value="F:alkylated DNA binding"/>
    <property type="evidence" value="ECO:0007669"/>
    <property type="project" value="TreeGrafter"/>
</dbReference>
<dbReference type="GO" id="GO:0006307">
    <property type="term" value="P:DNA alkylation repair"/>
    <property type="evidence" value="ECO:0007669"/>
    <property type="project" value="TreeGrafter"/>
</dbReference>
<evidence type="ECO:0000313" key="7">
    <source>
        <dbReference type="Proteomes" id="UP001486888"/>
    </source>
</evidence>
<evidence type="ECO:0000256" key="1">
    <source>
        <dbReference type="ARBA" id="ARBA00000086"/>
    </source>
</evidence>
<dbReference type="InterPro" id="IPR003265">
    <property type="entry name" value="HhH-GPD_domain"/>
</dbReference>
<dbReference type="InterPro" id="IPR051912">
    <property type="entry name" value="Alkylbase_DNA_Glycosylase/TA"/>
</dbReference>
<dbReference type="Gene3D" id="1.10.340.30">
    <property type="entry name" value="Hypothetical protein, domain 2"/>
    <property type="match status" value="1"/>
</dbReference>
<name>A0AAU6WF50_9MICC</name>
<dbReference type="GO" id="GO:0008725">
    <property type="term" value="F:DNA-3-methyladenine glycosylase activity"/>
    <property type="evidence" value="ECO:0007669"/>
    <property type="project" value="TreeGrafter"/>
</dbReference>
<dbReference type="PANTHER" id="PTHR43003">
    <property type="entry name" value="DNA-3-METHYLADENINE GLYCOSYLASE"/>
    <property type="match status" value="1"/>
</dbReference>
<evidence type="ECO:0000256" key="3">
    <source>
        <dbReference type="ARBA" id="ARBA00022763"/>
    </source>
</evidence>
<dbReference type="GO" id="GO:0043916">
    <property type="term" value="F:DNA-7-methylguanine glycosylase activity"/>
    <property type="evidence" value="ECO:0007669"/>
    <property type="project" value="TreeGrafter"/>
</dbReference>
<feature type="domain" description="HhH-GPD" evidence="5">
    <location>
        <begin position="128"/>
        <end position="278"/>
    </location>
</feature>
<dbReference type="GO" id="GO:0032993">
    <property type="term" value="C:protein-DNA complex"/>
    <property type="evidence" value="ECO:0007669"/>
    <property type="project" value="TreeGrafter"/>
</dbReference>
<dbReference type="EC" id="3.2.2.21" evidence="2"/>
<dbReference type="GO" id="GO:0005737">
    <property type="term" value="C:cytoplasm"/>
    <property type="evidence" value="ECO:0007669"/>
    <property type="project" value="TreeGrafter"/>
</dbReference>
<accession>A0AAU6WF50</accession>
<comment type="catalytic activity">
    <reaction evidence="1">
        <text>Hydrolysis of alkylated DNA, releasing 3-methyladenine, 3-methylguanine, 7-methylguanine and 7-methyladenine.</text>
        <dbReference type="EC" id="3.2.2.21"/>
    </reaction>
</comment>
<keyword evidence="4" id="KW-0234">DNA repair</keyword>
<gene>
    <name evidence="6" type="ORF">QMQ05_03000</name>
</gene>
<dbReference type="SMART" id="SM00478">
    <property type="entry name" value="ENDO3c"/>
    <property type="match status" value="1"/>
</dbReference>
<reference evidence="6 7" key="1">
    <citation type="submission" date="2023-05" db="EMBL/GenBank/DDBJ databases">
        <title>Glutamicibacter sp. B1, complete genome.</title>
        <authorList>
            <person name="Long Y.H."/>
            <person name="Fang T."/>
            <person name="Li X.Y."/>
        </authorList>
    </citation>
    <scope>NUCLEOTIDE SEQUENCE [LARGE SCALE GENOMIC DNA]</scope>
    <source>
        <strain evidence="6 7">B1</strain>
    </source>
</reference>
<dbReference type="GO" id="GO:0006285">
    <property type="term" value="P:base-excision repair, AP site formation"/>
    <property type="evidence" value="ECO:0007669"/>
    <property type="project" value="TreeGrafter"/>
</dbReference>
<evidence type="ECO:0000256" key="2">
    <source>
        <dbReference type="ARBA" id="ARBA00012000"/>
    </source>
</evidence>
<evidence type="ECO:0000259" key="5">
    <source>
        <dbReference type="SMART" id="SM00478"/>
    </source>
</evidence>
<protein>
    <recommendedName>
        <fullName evidence="2">DNA-3-methyladenine glycosylase II</fullName>
        <ecNumber evidence="2">3.2.2.21</ecNumber>
    </recommendedName>
</protein>
<proteinExistence type="predicted"/>
<sequence length="281" mass="31078">MELRLKSVGTLDIAHTLSVLSIHSLPAQEEIDTRTAEVHRILRIKDTLVDVYLRLDDSGISVIHDAPASLVPRLQATIDHWFGLTQDTATAYASFSDLAGFKELSEAYPNLRLISYPDPFEALATTVIGQQVSLAAARTLAGRYVEHLGEEHPSGLRAFPTARATASLSRGEIQSIIRCPLARATTLHTVSTWSQDCGQDLVHQPTEFLSQLLSLRGVGPWTRDYMALRGLRDPQIFLDSDLVVRRALKNLAMPDFSSSSLPADSKYLATLLLWAYDAEKR</sequence>
<dbReference type="KEGG" id="gey:QMQ05_03000"/>
<dbReference type="InterPro" id="IPR011257">
    <property type="entry name" value="DNA_glycosylase"/>
</dbReference>
<evidence type="ECO:0000313" key="6">
    <source>
        <dbReference type="EMBL" id="XAO46517.1"/>
    </source>
</evidence>
<dbReference type="SUPFAM" id="SSF48150">
    <property type="entry name" value="DNA-glycosylase"/>
    <property type="match status" value="1"/>
</dbReference>
<dbReference type="EMBL" id="CP125942">
    <property type="protein sequence ID" value="XAO46517.1"/>
    <property type="molecule type" value="Genomic_DNA"/>
</dbReference>
<dbReference type="AlphaFoldDB" id="A0AAU6WF50"/>
<dbReference type="RefSeq" id="WP_345472881.1">
    <property type="nucleotide sequence ID" value="NZ_CP125942.1"/>
</dbReference>
<dbReference type="PANTHER" id="PTHR43003:SF13">
    <property type="entry name" value="DNA-3-METHYLADENINE GLYCOSYLASE 2"/>
    <property type="match status" value="1"/>
</dbReference>
<keyword evidence="3" id="KW-0227">DNA damage</keyword>
<evidence type="ECO:0000256" key="4">
    <source>
        <dbReference type="ARBA" id="ARBA00023204"/>
    </source>
</evidence>
<organism evidence="6 7">
    <name type="scientific">Glutamicibacter ectropisis</name>
    <dbReference type="NCBI Taxonomy" id="3046593"/>
    <lineage>
        <taxon>Bacteria</taxon>
        <taxon>Bacillati</taxon>
        <taxon>Actinomycetota</taxon>
        <taxon>Actinomycetes</taxon>
        <taxon>Micrococcales</taxon>
        <taxon>Micrococcaceae</taxon>
        <taxon>Glutamicibacter</taxon>
    </lineage>
</organism>